<comment type="catalytic activity">
    <reaction evidence="1">
        <text>Thiol-dependent hydrolysis of ester, thioester, amide, peptide and isopeptide bonds formed by the C-terminal Gly of ubiquitin (a 76-residue protein attached to proteins as an intracellular targeting signal).</text>
        <dbReference type="EC" id="3.4.19.12"/>
    </reaction>
</comment>
<dbReference type="EMBL" id="CH902622">
    <property type="protein sequence ID" value="KPU75027.1"/>
    <property type="molecule type" value="Genomic_DNA"/>
</dbReference>
<dbReference type="eggNOG" id="KOG1873">
    <property type="taxonomic scope" value="Eukaryota"/>
</dbReference>
<evidence type="ECO:0000256" key="10">
    <source>
        <dbReference type="SAM" id="MobiDB-lite"/>
    </source>
</evidence>
<keyword evidence="8" id="KW-0862">Zinc</keyword>
<dbReference type="GO" id="GO:0016579">
    <property type="term" value="P:protein deubiquitination"/>
    <property type="evidence" value="ECO:0007669"/>
    <property type="project" value="InterPro"/>
</dbReference>
<dbReference type="Pfam" id="PF00443">
    <property type="entry name" value="UCH"/>
    <property type="match status" value="1"/>
</dbReference>
<evidence type="ECO:0000256" key="5">
    <source>
        <dbReference type="ARBA" id="ARBA00022723"/>
    </source>
</evidence>
<dbReference type="GO" id="GO:0005634">
    <property type="term" value="C:nucleus"/>
    <property type="evidence" value="ECO:0007669"/>
    <property type="project" value="TreeGrafter"/>
</dbReference>
<dbReference type="InterPro" id="IPR028889">
    <property type="entry name" value="USP"/>
</dbReference>
<evidence type="ECO:0000256" key="4">
    <source>
        <dbReference type="ARBA" id="ARBA00022670"/>
    </source>
</evidence>
<dbReference type="SUPFAM" id="SSF57850">
    <property type="entry name" value="RING/U-box"/>
    <property type="match status" value="1"/>
</dbReference>
<evidence type="ECO:0000256" key="7">
    <source>
        <dbReference type="ARBA" id="ARBA00022801"/>
    </source>
</evidence>
<dbReference type="PANTHER" id="PTHR24006:SF781">
    <property type="entry name" value="LD34905P"/>
    <property type="match status" value="1"/>
</dbReference>
<dbReference type="GO" id="GO:0006508">
    <property type="term" value="P:proteolysis"/>
    <property type="evidence" value="ECO:0007669"/>
    <property type="project" value="UniProtKB-KW"/>
</dbReference>
<feature type="compositionally biased region" description="Low complexity" evidence="10">
    <location>
        <begin position="730"/>
        <end position="739"/>
    </location>
</feature>
<feature type="region of interest" description="Disordered" evidence="10">
    <location>
        <begin position="1136"/>
        <end position="1187"/>
    </location>
</feature>
<keyword evidence="4" id="KW-0645">Protease</keyword>
<dbReference type="InterPro" id="IPR001394">
    <property type="entry name" value="Peptidase_C19_UCH"/>
</dbReference>
<feature type="compositionally biased region" description="Low complexity" evidence="10">
    <location>
        <begin position="1144"/>
        <end position="1177"/>
    </location>
</feature>
<feature type="region of interest" description="Disordered" evidence="10">
    <location>
        <begin position="311"/>
        <end position="340"/>
    </location>
</feature>
<dbReference type="CTD" id="31458"/>
<name>A0A0P8XJK6_DROAN</name>
<dbReference type="GO" id="GO:0008270">
    <property type="term" value="F:zinc ion binding"/>
    <property type="evidence" value="ECO:0007669"/>
    <property type="project" value="UniProtKB-KW"/>
</dbReference>
<dbReference type="AlphaFoldDB" id="A0A0P8XJK6"/>
<keyword evidence="7 13" id="KW-0378">Hydrolase</keyword>
<dbReference type="FunCoup" id="A0A0P8XJK6">
    <property type="interactions" value="2486"/>
</dbReference>
<dbReference type="Gene3D" id="3.90.70.10">
    <property type="entry name" value="Cysteine proteinases"/>
    <property type="match status" value="2"/>
</dbReference>
<keyword evidence="14" id="KW-1185">Reference proteome</keyword>
<evidence type="ECO:0000259" key="11">
    <source>
        <dbReference type="PROSITE" id="PS50235"/>
    </source>
</evidence>
<feature type="domain" description="UBP-type" evidence="12">
    <location>
        <begin position="138"/>
        <end position="268"/>
    </location>
</feature>
<dbReference type="Pfam" id="PF02148">
    <property type="entry name" value="zf-UBP"/>
    <property type="match status" value="1"/>
</dbReference>
<keyword evidence="6 9" id="KW-0863">Zinc-finger</keyword>
<dbReference type="GO" id="GO:0005829">
    <property type="term" value="C:cytosol"/>
    <property type="evidence" value="ECO:0007669"/>
    <property type="project" value="TreeGrafter"/>
</dbReference>
<dbReference type="CDD" id="cd02667">
    <property type="entry name" value="Peptidase_C19K"/>
    <property type="match status" value="1"/>
</dbReference>
<evidence type="ECO:0000256" key="2">
    <source>
        <dbReference type="ARBA" id="ARBA00009085"/>
    </source>
</evidence>
<dbReference type="STRING" id="7217.A0A0P8XJK6"/>
<dbReference type="InterPro" id="IPR050164">
    <property type="entry name" value="Peptidase_C19"/>
</dbReference>
<protein>
    <recommendedName>
        <fullName evidence="3">ubiquitinyl hydrolase 1</fullName>
        <ecNumber evidence="3">3.4.19.12</ecNumber>
    </recommendedName>
</protein>
<dbReference type="FunFam" id="3.90.70.10:FF:000129">
    <property type="entry name" value="Ubiquitinyl hydrolase 1"/>
    <property type="match status" value="1"/>
</dbReference>
<feature type="compositionally biased region" description="Low complexity" evidence="10">
    <location>
        <begin position="122"/>
        <end position="137"/>
    </location>
</feature>
<evidence type="ECO:0000256" key="1">
    <source>
        <dbReference type="ARBA" id="ARBA00000707"/>
    </source>
</evidence>
<evidence type="ECO:0000259" key="12">
    <source>
        <dbReference type="PROSITE" id="PS50271"/>
    </source>
</evidence>
<dbReference type="InterPro" id="IPR001607">
    <property type="entry name" value="Znf_UBP"/>
</dbReference>
<feature type="compositionally biased region" description="Basic and acidic residues" evidence="10">
    <location>
        <begin position="719"/>
        <end position="728"/>
    </location>
</feature>
<evidence type="ECO:0000256" key="8">
    <source>
        <dbReference type="ARBA" id="ARBA00022833"/>
    </source>
</evidence>
<evidence type="ECO:0000256" key="3">
    <source>
        <dbReference type="ARBA" id="ARBA00012759"/>
    </source>
</evidence>
<feature type="region of interest" description="Disordered" evidence="10">
    <location>
        <begin position="714"/>
        <end position="853"/>
    </location>
</feature>
<gene>
    <name evidence="13" type="primary">Dana\GF21081</name>
    <name evidence="13" type="synonym">dana_GLEANR_4306</name>
    <name evidence="13" type="ORF">GF21081</name>
</gene>
<feature type="compositionally biased region" description="Basic residues" evidence="10">
    <location>
        <begin position="671"/>
        <end position="684"/>
    </location>
</feature>
<dbReference type="PROSITE" id="PS50235">
    <property type="entry name" value="USP_3"/>
    <property type="match status" value="1"/>
</dbReference>
<dbReference type="GO" id="GO:0004843">
    <property type="term" value="F:cysteine-type deubiquitinase activity"/>
    <property type="evidence" value="ECO:0007669"/>
    <property type="project" value="UniProtKB-EC"/>
</dbReference>
<sequence length="1219" mass="132072">MWEHERVAKATTKQTKPESSYGRGSLLQSYLLSNGIRTEAMSQAPKCPESRKIKRNYREKQRKIASRIAYYEKFTSQEAKAKHLFAMVKKRQTDAHDATSSTDSGEDDRHQLHHHHPGGRSAGPAGASIDGSSPSSSTMCQHIKRAVDATKLRRQLKTTGLVYECSQCQKLGQQKQSPDADAGPKSGDIEYDSTLWLCLKCGTQLCGRSRNKHALEHHKTPRSESHALAMNTRSFDIYCYECEMKICSNLRKNLLECVELVKRLAQKPPATPQPPTISNLEMKIKSTVEQITSMAPLAMAPGAAVGTFDESSAGAAGGGTRSSQVAIPMPPPPPNAAQASAAGAGTLTSVPGIAKRIVQQNGGVTGAAAGVRAVPGDTPRNDLDRLPRVRGLTNLGNTCFFNAVMQCLAQTPFLLSVMRELAEPGEEFVLPGGTFNFKDKGDVELPMIKGTLSSWGGLTAALANALEELQAGGSVFTPSKLFDKLCAKCPQFTGGDQHDAHELLRQLLESVRNEDLKRYQRVILQNLGYKDQEISSVSEEMRQKCKIYGNQAGERILRPDQVFRGFLVSTLTCQDCHSVSSRHEYFLDMSLPVAVEKPQPPQRRKPSPEHPLISQPAAQPAINTKFTAGESSVSFTASSSSSFYLHSDQTEATSLGPSKIQVKKEKERERKAKRAAKHQRHKQAQKLSLKLNGSDLEASVPDAPQLVALGAGDGQTRIEGGEQPKEQTEDTTSSSVTTSEHSDADVEDNLVEDSAPVSASANTASSSTSTSTSSGGAVGGKFYTDSNGNAQPLGEKRDDTPEHMDKDSLEEDENDSGIATSPAPTATSSSSTVVAGDSTTNNSGTSSGTLEDASAPASLVSAGLSEKGASLIRQFSNGGTAIESDTQVSAELEKLSLEEPGKPPIHDQKQKATEPLLTQAQAQAQASARAKRVRTQSYSDWSTTIAPRYQCEDGECSVQSCLNNFTAVELMTGQNKVGCDSCTLRINGNDPKAKSVNTNATKQLLVSSPPAVLILHLKRFQLGPRCIFRKLTRPVSYPNLLDIAAFCGSKVKNLPNIDRKQKKLLYALYGVVEHSGGMYGGHYTAYVKVRPKVTPDDKRWKFLPHGSKAELDQDDDQLKKLEELLAKEKARELHLNAMDDSDDFTNSSSNSSTSDEGNAPVTPSEEQQPPQTTPPGEEAAHVQAPPGKWYYVSDSRVQEVSEDSALKAQAYLLFYERIY</sequence>
<evidence type="ECO:0000313" key="13">
    <source>
        <dbReference type="EMBL" id="KPU75027.1"/>
    </source>
</evidence>
<feature type="region of interest" description="Disordered" evidence="10">
    <location>
        <begin position="91"/>
        <end position="140"/>
    </location>
</feature>
<dbReference type="InterPro" id="IPR018200">
    <property type="entry name" value="USP_CS"/>
</dbReference>
<reference evidence="13 14" key="1">
    <citation type="journal article" date="2007" name="Nature">
        <title>Evolution of genes and genomes on the Drosophila phylogeny.</title>
        <authorList>
            <consortium name="Drosophila 12 Genomes Consortium"/>
            <person name="Clark A.G."/>
            <person name="Eisen M.B."/>
            <person name="Smith D.R."/>
            <person name="Bergman C.M."/>
            <person name="Oliver B."/>
            <person name="Markow T.A."/>
            <person name="Kaufman T.C."/>
            <person name="Kellis M."/>
            <person name="Gelbart W."/>
            <person name="Iyer V.N."/>
            <person name="Pollard D.A."/>
            <person name="Sackton T.B."/>
            <person name="Larracuente A.M."/>
            <person name="Singh N.D."/>
            <person name="Abad J.P."/>
            <person name="Abt D.N."/>
            <person name="Adryan B."/>
            <person name="Aguade M."/>
            <person name="Akashi H."/>
            <person name="Anderson W.W."/>
            <person name="Aquadro C.F."/>
            <person name="Ardell D.H."/>
            <person name="Arguello R."/>
            <person name="Artieri C.G."/>
            <person name="Barbash D.A."/>
            <person name="Barker D."/>
            <person name="Barsanti P."/>
            <person name="Batterham P."/>
            <person name="Batzoglou S."/>
            <person name="Begun D."/>
            <person name="Bhutkar A."/>
            <person name="Blanco E."/>
            <person name="Bosak S.A."/>
            <person name="Bradley R.K."/>
            <person name="Brand A.D."/>
            <person name="Brent M.R."/>
            <person name="Brooks A.N."/>
            <person name="Brown R.H."/>
            <person name="Butlin R.K."/>
            <person name="Caggese C."/>
            <person name="Calvi B.R."/>
            <person name="Bernardo de Carvalho A."/>
            <person name="Caspi A."/>
            <person name="Castrezana S."/>
            <person name="Celniker S.E."/>
            <person name="Chang J.L."/>
            <person name="Chapple C."/>
            <person name="Chatterji S."/>
            <person name="Chinwalla A."/>
            <person name="Civetta A."/>
            <person name="Clifton S.W."/>
            <person name="Comeron J.M."/>
            <person name="Costello J.C."/>
            <person name="Coyne J.A."/>
            <person name="Daub J."/>
            <person name="David R.G."/>
            <person name="Delcher A.L."/>
            <person name="Delehaunty K."/>
            <person name="Do C.B."/>
            <person name="Ebling H."/>
            <person name="Edwards K."/>
            <person name="Eickbush T."/>
            <person name="Evans J.D."/>
            <person name="Filipski A."/>
            <person name="Findeiss S."/>
            <person name="Freyhult E."/>
            <person name="Fulton L."/>
            <person name="Fulton R."/>
            <person name="Garcia A.C."/>
            <person name="Gardiner A."/>
            <person name="Garfield D.A."/>
            <person name="Garvin B.E."/>
            <person name="Gibson G."/>
            <person name="Gilbert D."/>
            <person name="Gnerre S."/>
            <person name="Godfrey J."/>
            <person name="Good R."/>
            <person name="Gotea V."/>
            <person name="Gravely B."/>
            <person name="Greenberg A.J."/>
            <person name="Griffiths-Jones S."/>
            <person name="Gross S."/>
            <person name="Guigo R."/>
            <person name="Gustafson E.A."/>
            <person name="Haerty W."/>
            <person name="Hahn M.W."/>
            <person name="Halligan D.L."/>
            <person name="Halpern A.L."/>
            <person name="Halter G.M."/>
            <person name="Han M.V."/>
            <person name="Heger A."/>
            <person name="Hillier L."/>
            <person name="Hinrichs A.S."/>
            <person name="Holmes I."/>
            <person name="Hoskins R.A."/>
            <person name="Hubisz M.J."/>
            <person name="Hultmark D."/>
            <person name="Huntley M.A."/>
            <person name="Jaffe D.B."/>
            <person name="Jagadeeshan S."/>
            <person name="Jeck W.R."/>
            <person name="Johnson J."/>
            <person name="Jones C.D."/>
            <person name="Jordan W.C."/>
            <person name="Karpen G.H."/>
            <person name="Kataoka E."/>
            <person name="Keightley P.D."/>
            <person name="Kheradpour P."/>
            <person name="Kirkness E.F."/>
            <person name="Koerich L.B."/>
            <person name="Kristiansen K."/>
            <person name="Kudrna D."/>
            <person name="Kulathinal R.J."/>
            <person name="Kumar S."/>
            <person name="Kwok R."/>
            <person name="Lander E."/>
            <person name="Langley C.H."/>
            <person name="Lapoint R."/>
            <person name="Lazzaro B.P."/>
            <person name="Lee S.J."/>
            <person name="Levesque L."/>
            <person name="Li R."/>
            <person name="Lin C.F."/>
            <person name="Lin M.F."/>
            <person name="Lindblad-Toh K."/>
            <person name="Llopart A."/>
            <person name="Long M."/>
            <person name="Low L."/>
            <person name="Lozovsky E."/>
            <person name="Lu J."/>
            <person name="Luo M."/>
            <person name="Machado C.A."/>
            <person name="Makalowski W."/>
            <person name="Marzo M."/>
            <person name="Matsuda M."/>
            <person name="Matzkin L."/>
            <person name="McAllister B."/>
            <person name="McBride C.S."/>
            <person name="McKernan B."/>
            <person name="McKernan K."/>
            <person name="Mendez-Lago M."/>
            <person name="Minx P."/>
            <person name="Mollenhauer M.U."/>
            <person name="Montooth K."/>
            <person name="Mount S.M."/>
            <person name="Mu X."/>
            <person name="Myers E."/>
            <person name="Negre B."/>
            <person name="Newfeld S."/>
            <person name="Nielsen R."/>
            <person name="Noor M.A."/>
            <person name="O'Grady P."/>
            <person name="Pachter L."/>
            <person name="Papaceit M."/>
            <person name="Parisi M.J."/>
            <person name="Parisi M."/>
            <person name="Parts L."/>
            <person name="Pedersen J.S."/>
            <person name="Pesole G."/>
            <person name="Phillippy A.M."/>
            <person name="Ponting C.P."/>
            <person name="Pop M."/>
            <person name="Porcelli D."/>
            <person name="Powell J.R."/>
            <person name="Prohaska S."/>
            <person name="Pruitt K."/>
            <person name="Puig M."/>
            <person name="Quesneville H."/>
            <person name="Ram K.R."/>
            <person name="Rand D."/>
            <person name="Rasmussen M.D."/>
            <person name="Reed L.K."/>
            <person name="Reenan R."/>
            <person name="Reily A."/>
            <person name="Remington K.A."/>
            <person name="Rieger T.T."/>
            <person name="Ritchie M.G."/>
            <person name="Robin C."/>
            <person name="Rogers Y.H."/>
            <person name="Rohde C."/>
            <person name="Rozas J."/>
            <person name="Rubenfield M.J."/>
            <person name="Ruiz A."/>
            <person name="Russo S."/>
            <person name="Salzberg S.L."/>
            <person name="Sanchez-Gracia A."/>
            <person name="Saranga D.J."/>
            <person name="Sato H."/>
            <person name="Schaeffer S.W."/>
            <person name="Schatz M.C."/>
            <person name="Schlenke T."/>
            <person name="Schwartz R."/>
            <person name="Segarra C."/>
            <person name="Singh R.S."/>
            <person name="Sirot L."/>
            <person name="Sirota M."/>
            <person name="Sisneros N.B."/>
            <person name="Smith C.D."/>
            <person name="Smith T.F."/>
            <person name="Spieth J."/>
            <person name="Stage D.E."/>
            <person name="Stark A."/>
            <person name="Stephan W."/>
            <person name="Strausberg R.L."/>
            <person name="Strempel S."/>
            <person name="Sturgill D."/>
            <person name="Sutton G."/>
            <person name="Sutton G.G."/>
            <person name="Tao W."/>
            <person name="Teichmann S."/>
            <person name="Tobari Y.N."/>
            <person name="Tomimura Y."/>
            <person name="Tsolas J.M."/>
            <person name="Valente V.L."/>
            <person name="Venter E."/>
            <person name="Venter J.C."/>
            <person name="Vicario S."/>
            <person name="Vieira F.G."/>
            <person name="Vilella A.J."/>
            <person name="Villasante A."/>
            <person name="Walenz B."/>
            <person name="Wang J."/>
            <person name="Wasserman M."/>
            <person name="Watts T."/>
            <person name="Wilson D."/>
            <person name="Wilson R.K."/>
            <person name="Wing R.A."/>
            <person name="Wolfner M.F."/>
            <person name="Wong A."/>
            <person name="Wong G.K."/>
            <person name="Wu C.I."/>
            <person name="Wu G."/>
            <person name="Yamamoto D."/>
            <person name="Yang H.P."/>
            <person name="Yang S.P."/>
            <person name="Yorke J.A."/>
            <person name="Yoshida K."/>
            <person name="Zdobnov E."/>
            <person name="Zhang P."/>
            <person name="Zhang Y."/>
            <person name="Zimin A.V."/>
            <person name="Baldwin J."/>
            <person name="Abdouelleil A."/>
            <person name="Abdulkadir J."/>
            <person name="Abebe A."/>
            <person name="Abera B."/>
            <person name="Abreu J."/>
            <person name="Acer S.C."/>
            <person name="Aftuck L."/>
            <person name="Alexander A."/>
            <person name="An P."/>
            <person name="Anderson E."/>
            <person name="Anderson S."/>
            <person name="Arachi H."/>
            <person name="Azer M."/>
            <person name="Bachantsang P."/>
            <person name="Barry A."/>
            <person name="Bayul T."/>
            <person name="Berlin A."/>
            <person name="Bessette D."/>
            <person name="Bloom T."/>
            <person name="Blye J."/>
            <person name="Boguslavskiy L."/>
            <person name="Bonnet C."/>
            <person name="Boukhgalter B."/>
            <person name="Bourzgui I."/>
            <person name="Brown A."/>
            <person name="Cahill P."/>
            <person name="Channer S."/>
            <person name="Cheshatsang Y."/>
            <person name="Chuda L."/>
            <person name="Citroen M."/>
            <person name="Collymore A."/>
            <person name="Cooke P."/>
            <person name="Costello M."/>
            <person name="D'Aco K."/>
            <person name="Daza R."/>
            <person name="De Haan G."/>
            <person name="DeGray S."/>
            <person name="DeMaso C."/>
            <person name="Dhargay N."/>
            <person name="Dooley K."/>
            <person name="Dooley E."/>
            <person name="Doricent M."/>
            <person name="Dorje P."/>
            <person name="Dorjee K."/>
            <person name="Dupes A."/>
            <person name="Elong R."/>
            <person name="Falk J."/>
            <person name="Farina A."/>
            <person name="Faro S."/>
            <person name="Ferguson D."/>
            <person name="Fisher S."/>
            <person name="Foley C.D."/>
            <person name="Franke A."/>
            <person name="Friedrich D."/>
            <person name="Gadbois L."/>
            <person name="Gearin G."/>
            <person name="Gearin C.R."/>
            <person name="Giannoukos G."/>
            <person name="Goode T."/>
            <person name="Graham J."/>
            <person name="Grandbois E."/>
            <person name="Grewal S."/>
            <person name="Gyaltsen K."/>
            <person name="Hafez N."/>
            <person name="Hagos B."/>
            <person name="Hall J."/>
            <person name="Henson C."/>
            <person name="Hollinger A."/>
            <person name="Honan T."/>
            <person name="Huard M.D."/>
            <person name="Hughes L."/>
            <person name="Hurhula B."/>
            <person name="Husby M.E."/>
            <person name="Kamat A."/>
            <person name="Kanga B."/>
            <person name="Kashin S."/>
            <person name="Khazanovich D."/>
            <person name="Kisner P."/>
            <person name="Lance K."/>
            <person name="Lara M."/>
            <person name="Lee W."/>
            <person name="Lennon N."/>
            <person name="Letendre F."/>
            <person name="LeVine R."/>
            <person name="Lipovsky A."/>
            <person name="Liu X."/>
            <person name="Liu J."/>
            <person name="Liu S."/>
            <person name="Lokyitsang T."/>
            <person name="Lokyitsang Y."/>
            <person name="Lubonja R."/>
            <person name="Lui A."/>
            <person name="MacDonald P."/>
            <person name="Magnisalis V."/>
            <person name="Maru K."/>
            <person name="Matthews C."/>
            <person name="McCusker W."/>
            <person name="McDonough S."/>
            <person name="Mehta T."/>
            <person name="Meldrim J."/>
            <person name="Meneus L."/>
            <person name="Mihai O."/>
            <person name="Mihalev A."/>
            <person name="Mihova T."/>
            <person name="Mittelman R."/>
            <person name="Mlenga V."/>
            <person name="Montmayeur A."/>
            <person name="Mulrain L."/>
            <person name="Navidi A."/>
            <person name="Naylor J."/>
            <person name="Negash T."/>
            <person name="Nguyen T."/>
            <person name="Nguyen N."/>
            <person name="Nicol R."/>
            <person name="Norbu C."/>
            <person name="Norbu N."/>
            <person name="Novod N."/>
            <person name="O'Neill B."/>
            <person name="Osman S."/>
            <person name="Markiewicz E."/>
            <person name="Oyono O.L."/>
            <person name="Patti C."/>
            <person name="Phunkhang P."/>
            <person name="Pierre F."/>
            <person name="Priest M."/>
            <person name="Raghuraman S."/>
            <person name="Rege F."/>
            <person name="Reyes R."/>
            <person name="Rise C."/>
            <person name="Rogov P."/>
            <person name="Ross K."/>
            <person name="Ryan E."/>
            <person name="Settipalli S."/>
            <person name="Shea T."/>
            <person name="Sherpa N."/>
            <person name="Shi L."/>
            <person name="Shih D."/>
            <person name="Sparrow T."/>
            <person name="Spaulding J."/>
            <person name="Stalker J."/>
            <person name="Stange-Thomann N."/>
            <person name="Stavropoulos S."/>
            <person name="Stone C."/>
            <person name="Strader C."/>
            <person name="Tesfaye S."/>
            <person name="Thomson T."/>
            <person name="Thoulutsang Y."/>
            <person name="Thoulutsang D."/>
            <person name="Topham K."/>
            <person name="Topping I."/>
            <person name="Tsamla T."/>
            <person name="Vassiliev H."/>
            <person name="Vo A."/>
            <person name="Wangchuk T."/>
            <person name="Wangdi T."/>
            <person name="Weiand M."/>
            <person name="Wilkinson J."/>
            <person name="Wilson A."/>
            <person name="Yadav S."/>
            <person name="Young G."/>
            <person name="Yu Q."/>
            <person name="Zembek L."/>
            <person name="Zhong D."/>
            <person name="Zimmer A."/>
            <person name="Zwirko Z."/>
            <person name="Jaffe D.B."/>
            <person name="Alvarez P."/>
            <person name="Brockman W."/>
            <person name="Butler J."/>
            <person name="Chin C."/>
            <person name="Gnerre S."/>
            <person name="Grabherr M."/>
            <person name="Kleber M."/>
            <person name="Mauceli E."/>
            <person name="MacCallum I."/>
        </authorList>
    </citation>
    <scope>NUCLEOTIDE SEQUENCE [LARGE SCALE GENOMIC DNA]</scope>
    <source>
        <strain evidence="14">Tucson 14024-0371.13</strain>
    </source>
</reference>
<feature type="region of interest" description="Disordered" evidence="10">
    <location>
        <begin position="648"/>
        <end position="697"/>
    </location>
</feature>
<dbReference type="InterPro" id="IPR013083">
    <property type="entry name" value="Znf_RING/FYVE/PHD"/>
</dbReference>
<dbReference type="PROSITE" id="PS50271">
    <property type="entry name" value="ZF_UBP"/>
    <property type="match status" value="1"/>
</dbReference>
<feature type="compositionally biased region" description="Low complexity" evidence="10">
    <location>
        <begin position="758"/>
        <end position="775"/>
    </location>
</feature>
<dbReference type="SUPFAM" id="SSF54001">
    <property type="entry name" value="Cysteine proteinases"/>
    <property type="match status" value="1"/>
</dbReference>
<accession>A0A0P8XJK6</accession>
<dbReference type="PROSITE" id="PS00972">
    <property type="entry name" value="USP_1"/>
    <property type="match status" value="1"/>
</dbReference>
<dbReference type="InParanoid" id="A0A0P8XJK6"/>
<dbReference type="InterPro" id="IPR038765">
    <property type="entry name" value="Papain-like_cys_pep_sf"/>
</dbReference>
<feature type="region of interest" description="Disordered" evidence="10">
    <location>
        <begin position="1"/>
        <end position="24"/>
    </location>
</feature>
<dbReference type="Proteomes" id="UP000007801">
    <property type="component" value="Unassembled WGS sequence"/>
</dbReference>
<organism evidence="13 14">
    <name type="scientific">Drosophila ananassae</name>
    <name type="common">Fruit fly</name>
    <dbReference type="NCBI Taxonomy" id="7217"/>
    <lineage>
        <taxon>Eukaryota</taxon>
        <taxon>Metazoa</taxon>
        <taxon>Ecdysozoa</taxon>
        <taxon>Arthropoda</taxon>
        <taxon>Hexapoda</taxon>
        <taxon>Insecta</taxon>
        <taxon>Pterygota</taxon>
        <taxon>Neoptera</taxon>
        <taxon>Endopterygota</taxon>
        <taxon>Diptera</taxon>
        <taxon>Brachycera</taxon>
        <taxon>Muscomorpha</taxon>
        <taxon>Ephydroidea</taxon>
        <taxon>Drosophilidae</taxon>
        <taxon>Drosophila</taxon>
        <taxon>Sophophora</taxon>
    </lineage>
</organism>
<feature type="compositionally biased region" description="Basic and acidic residues" evidence="10">
    <location>
        <begin position="794"/>
        <end position="807"/>
    </location>
</feature>
<evidence type="ECO:0000256" key="9">
    <source>
        <dbReference type="PROSITE-ProRule" id="PRU00502"/>
    </source>
</evidence>
<dbReference type="GeneID" id="6503770"/>
<dbReference type="OrthoDB" id="2020758at2759"/>
<dbReference type="PROSITE" id="PS00973">
    <property type="entry name" value="USP_2"/>
    <property type="match status" value="1"/>
</dbReference>
<dbReference type="PANTHER" id="PTHR24006">
    <property type="entry name" value="UBIQUITIN CARBOXYL-TERMINAL HYDROLASE"/>
    <property type="match status" value="1"/>
</dbReference>
<comment type="similarity">
    <text evidence="2">Belongs to the peptidase C19 family.</text>
</comment>
<evidence type="ECO:0000256" key="6">
    <source>
        <dbReference type="ARBA" id="ARBA00022771"/>
    </source>
</evidence>
<dbReference type="EC" id="3.4.19.12" evidence="3"/>
<feature type="domain" description="USP" evidence="11">
    <location>
        <begin position="390"/>
        <end position="1218"/>
    </location>
</feature>
<keyword evidence="5" id="KW-0479">Metal-binding</keyword>
<proteinExistence type="inferred from homology"/>
<feature type="compositionally biased region" description="Low complexity" evidence="10">
    <location>
        <begin position="819"/>
        <end position="849"/>
    </location>
</feature>
<evidence type="ECO:0000313" key="14">
    <source>
        <dbReference type="Proteomes" id="UP000007801"/>
    </source>
</evidence>
<dbReference type="Gene3D" id="3.30.40.10">
    <property type="entry name" value="Zinc/RING finger domain, C3HC4 (zinc finger)"/>
    <property type="match status" value="1"/>
</dbReference>